<evidence type="ECO:0000256" key="8">
    <source>
        <dbReference type="ARBA" id="ARBA00023186"/>
    </source>
</evidence>
<evidence type="ECO:0000259" key="10">
    <source>
        <dbReference type="PROSITE" id="PS51918"/>
    </source>
</evidence>
<dbReference type="Pfam" id="PF06969">
    <property type="entry name" value="HemN_C"/>
    <property type="match status" value="1"/>
</dbReference>
<keyword evidence="3 9" id="KW-0349">Heme</keyword>
<dbReference type="Proteomes" id="UP000049472">
    <property type="component" value="Unassembled WGS sequence"/>
</dbReference>
<keyword evidence="9" id="KW-0004">4Fe-4S</keyword>
<dbReference type="EMBL" id="CVRQ01000016">
    <property type="protein sequence ID" value="CRL36023.1"/>
    <property type="molecule type" value="Genomic_DNA"/>
</dbReference>
<dbReference type="SFLD" id="SFLDS00029">
    <property type="entry name" value="Radical_SAM"/>
    <property type="match status" value="1"/>
</dbReference>
<evidence type="ECO:0000313" key="11">
    <source>
        <dbReference type="EMBL" id="CRL36023.1"/>
    </source>
</evidence>
<dbReference type="Pfam" id="PF04055">
    <property type="entry name" value="Radical_SAM"/>
    <property type="match status" value="1"/>
</dbReference>
<comment type="subcellular location">
    <subcellularLocation>
        <location evidence="9">Cytoplasm</location>
    </subcellularLocation>
</comment>
<organism evidence="11 12">
    <name type="scientific">Agathobacter rectalis</name>
    <dbReference type="NCBI Taxonomy" id="39491"/>
    <lineage>
        <taxon>Bacteria</taxon>
        <taxon>Bacillati</taxon>
        <taxon>Bacillota</taxon>
        <taxon>Clostridia</taxon>
        <taxon>Lachnospirales</taxon>
        <taxon>Lachnospiraceae</taxon>
        <taxon>Agathobacter</taxon>
    </lineage>
</organism>
<evidence type="ECO:0000256" key="6">
    <source>
        <dbReference type="ARBA" id="ARBA00023004"/>
    </source>
</evidence>
<dbReference type="Gene3D" id="3.20.20.70">
    <property type="entry name" value="Aldolase class I"/>
    <property type="match status" value="1"/>
</dbReference>
<dbReference type="GO" id="GO:0005737">
    <property type="term" value="C:cytoplasm"/>
    <property type="evidence" value="ECO:0007669"/>
    <property type="project" value="UniProtKB-SubCell"/>
</dbReference>
<keyword evidence="8 9" id="KW-0143">Chaperone</keyword>
<dbReference type="GO" id="GO:0004109">
    <property type="term" value="F:coproporphyrinogen oxidase activity"/>
    <property type="evidence" value="ECO:0007669"/>
    <property type="project" value="InterPro"/>
</dbReference>
<evidence type="ECO:0000256" key="7">
    <source>
        <dbReference type="ARBA" id="ARBA00023014"/>
    </source>
</evidence>
<keyword evidence="12" id="KW-1185">Reference proteome</keyword>
<feature type="domain" description="Radical SAM core" evidence="10">
    <location>
        <begin position="1"/>
        <end position="230"/>
    </location>
</feature>
<comment type="similarity">
    <text evidence="1">Belongs to the anaerobic coproporphyrinogen-III oxidase family. HemW subfamily.</text>
</comment>
<dbReference type="InterPro" id="IPR034505">
    <property type="entry name" value="Coproporphyrinogen-III_oxidase"/>
</dbReference>
<evidence type="ECO:0000256" key="5">
    <source>
        <dbReference type="ARBA" id="ARBA00022723"/>
    </source>
</evidence>
<dbReference type="RefSeq" id="WP_055061535.1">
    <property type="nucleotide sequence ID" value="NZ_CVRQ01000016.1"/>
</dbReference>
<dbReference type="PANTHER" id="PTHR13932">
    <property type="entry name" value="COPROPORPHYRINIGEN III OXIDASE"/>
    <property type="match status" value="1"/>
</dbReference>
<dbReference type="AlphaFoldDB" id="A0A0M6WIH7"/>
<evidence type="ECO:0000313" key="12">
    <source>
        <dbReference type="Proteomes" id="UP000049472"/>
    </source>
</evidence>
<dbReference type="SFLD" id="SFLDF00288">
    <property type="entry name" value="HemN-like__clustered_with_nucl"/>
    <property type="match status" value="1"/>
</dbReference>
<dbReference type="NCBIfam" id="TIGR00539">
    <property type="entry name" value="hemN_rel"/>
    <property type="match status" value="1"/>
</dbReference>
<evidence type="ECO:0000256" key="4">
    <source>
        <dbReference type="ARBA" id="ARBA00022691"/>
    </source>
</evidence>
<keyword evidence="7 9" id="KW-0411">Iron-sulfur</keyword>
<dbReference type="PROSITE" id="PS51918">
    <property type="entry name" value="RADICAL_SAM"/>
    <property type="match status" value="1"/>
</dbReference>
<dbReference type="GO" id="GO:0051539">
    <property type="term" value="F:4 iron, 4 sulfur cluster binding"/>
    <property type="evidence" value="ECO:0007669"/>
    <property type="project" value="UniProtKB-UniRule"/>
</dbReference>
<keyword evidence="5 9" id="KW-0479">Metal-binding</keyword>
<dbReference type="CDD" id="cd01335">
    <property type="entry name" value="Radical_SAM"/>
    <property type="match status" value="1"/>
</dbReference>
<evidence type="ECO:0000256" key="9">
    <source>
        <dbReference type="RuleBase" id="RU364116"/>
    </source>
</evidence>
<protein>
    <recommendedName>
        <fullName evidence="2 9">Heme chaperone HemW</fullName>
    </recommendedName>
</protein>
<evidence type="ECO:0000256" key="2">
    <source>
        <dbReference type="ARBA" id="ARBA00017228"/>
    </source>
</evidence>
<dbReference type="InterPro" id="IPR058240">
    <property type="entry name" value="rSAM_sf"/>
</dbReference>
<evidence type="ECO:0000256" key="1">
    <source>
        <dbReference type="ARBA" id="ARBA00006100"/>
    </source>
</evidence>
<comment type="function">
    <text evidence="9">Probably acts as a heme chaperone, transferring heme to an unknown acceptor. Binds one molecule of heme per monomer, possibly covalently. Binds 1 [4Fe-4S] cluster. The cluster is coordinated with 3 cysteines and an exchangeable S-adenosyl-L-methionine.</text>
</comment>
<keyword evidence="6 9" id="KW-0408">Iron</keyword>
<evidence type="ECO:0000256" key="3">
    <source>
        <dbReference type="ARBA" id="ARBA00022617"/>
    </source>
</evidence>
<gene>
    <name evidence="11" type="ORF">T1815_12291</name>
</gene>
<dbReference type="GO" id="GO:0006779">
    <property type="term" value="P:porphyrin-containing compound biosynthetic process"/>
    <property type="evidence" value="ECO:0007669"/>
    <property type="project" value="InterPro"/>
</dbReference>
<dbReference type="InterPro" id="IPR006638">
    <property type="entry name" value="Elp3/MiaA/NifB-like_rSAM"/>
</dbReference>
<proteinExistence type="inferred from homology"/>
<dbReference type="GO" id="GO:0046872">
    <property type="term" value="F:metal ion binding"/>
    <property type="evidence" value="ECO:0007669"/>
    <property type="project" value="UniProtKB-UniRule"/>
</dbReference>
<keyword evidence="4 9" id="KW-0949">S-adenosyl-L-methionine</keyword>
<sequence>MKNLEIYIHIPFCVRKCEYCDFLSFPADDDAKLRYVKGLMAEMIFYGPLMKNYQVSSVYIGGGTPSSIDKQWIAALMGGVFDCFNVLPDAEISIECNPGTLSREKLLAYKDAGINRLSIGLQSANNDELKRLGRIHTFEQFVTNYEVARNVGFKNINVDLMYGLPEQSASQYMATVNKIIRLHPDHISAYSLIVEKGTPFYEKYKFDMVRQEAGMGTEFLPDEDELYDMEKAGQKAFMDAGYRQYETSNYAKRGMECRHNIGYWTRADYLGLGIGAASLISNVRYTNTSDMDEYLSRCRHIHDVGDDIFKANLHVAADVIDKKEQMEEFMFLGLRMNEGVTREAFERAFGISIDAIYKDTIDSLKKQELLVVKDGHIYLSERGKDVANYVMAQFLRD</sequence>
<dbReference type="InterPro" id="IPR013785">
    <property type="entry name" value="Aldolase_TIM"/>
</dbReference>
<dbReference type="SFLD" id="SFLDG01082">
    <property type="entry name" value="B12-binding_domain_containing"/>
    <property type="match status" value="1"/>
</dbReference>
<dbReference type="SFLD" id="SFLDG01065">
    <property type="entry name" value="anaerobic_coproporphyrinogen-I"/>
    <property type="match status" value="1"/>
</dbReference>
<keyword evidence="9" id="KW-0963">Cytoplasm</keyword>
<dbReference type="PANTHER" id="PTHR13932:SF5">
    <property type="entry name" value="RADICAL S-ADENOSYL METHIONINE DOMAIN-CONTAINING PROTEIN 1, MITOCHONDRIAL"/>
    <property type="match status" value="1"/>
</dbReference>
<dbReference type="SUPFAM" id="SSF102114">
    <property type="entry name" value="Radical SAM enzymes"/>
    <property type="match status" value="1"/>
</dbReference>
<dbReference type="InterPro" id="IPR007197">
    <property type="entry name" value="rSAM"/>
</dbReference>
<reference evidence="12" key="1">
    <citation type="submission" date="2015-05" db="EMBL/GenBank/DDBJ databases">
        <authorList>
            <consortium name="Pathogen Informatics"/>
        </authorList>
    </citation>
    <scope>NUCLEOTIDE SEQUENCE [LARGE SCALE GENOMIC DNA]</scope>
    <source>
        <strain evidence="12">T1-815</strain>
    </source>
</reference>
<name>A0A0M6WIH7_9FIRM</name>
<dbReference type="InterPro" id="IPR004559">
    <property type="entry name" value="HemW-like"/>
</dbReference>
<dbReference type="SFLD" id="SFLDF00562">
    <property type="entry name" value="HemN-like__clustered_with_heat"/>
    <property type="match status" value="1"/>
</dbReference>
<dbReference type="SMART" id="SM00729">
    <property type="entry name" value="Elp3"/>
    <property type="match status" value="1"/>
</dbReference>
<dbReference type="InterPro" id="IPR010723">
    <property type="entry name" value="HemN_C"/>
</dbReference>
<accession>A0A0M6WIH7</accession>